<evidence type="ECO:0008006" key="6">
    <source>
        <dbReference type="Google" id="ProtNLM"/>
    </source>
</evidence>
<evidence type="ECO:0000259" key="2">
    <source>
        <dbReference type="PROSITE" id="PS50090"/>
    </source>
</evidence>
<dbReference type="AlphaFoldDB" id="A0AA38SVU2"/>
<sequence>MSSATAAAVSAAAEKPARRFPPPCWTQDEALALIQAYRDRWYALRRGYLRTADWDAVAEEVGRICPGAVPPKTSAQCRHKMEKLRQRYRAEKQRAMSFAAGGGQFLSTWFYFEAMDSMEKNGNGSGSNPDEETDLNSGCVKIVNSKIGHESITNVDSIYGGLNPGRGIRFKPVAADGNLVTIATRANNFRVSNSYGGQEEDNDDEIEDGYYVETPIGKSLGKTPKLISQNYGGRFQSDHVHLHPSSFQELEHSMVRPRKFSKTGSNSNHGYWTENGQVHDHDDGFVNDEAWMKKPSFNRTDRVPGHHYFDGENGSGEFSRERRGVKRDNDDSIGQIVASIKLLADGFVKMEKMKMDMVHEIEKRRMEAEMKRNEMLLESQKQILEAFVKGLAEIVKTIATVDDGGIVLSGIATAGGVNVVKTVGYFTDEVAIIAVKYLVFFYAL</sequence>
<comment type="caution">
    <text evidence="4">The sequence shown here is derived from an EMBL/GenBank/DDBJ whole genome shotgun (WGS) entry which is preliminary data.</text>
</comment>
<gene>
    <name evidence="4" type="ORF">OSB04_022156</name>
</gene>
<proteinExistence type="predicted"/>
<feature type="region of interest" description="Disordered" evidence="1">
    <location>
        <begin position="303"/>
        <end position="326"/>
    </location>
</feature>
<dbReference type="InterPro" id="IPR044822">
    <property type="entry name" value="Myb_DNA-bind_4"/>
</dbReference>
<dbReference type="Pfam" id="PF13837">
    <property type="entry name" value="Myb_DNA-bind_4"/>
    <property type="match status" value="1"/>
</dbReference>
<dbReference type="Proteomes" id="UP001172457">
    <property type="component" value="Chromosome 5"/>
</dbReference>
<dbReference type="PANTHER" id="PTHR31307">
    <property type="entry name" value="TRIHELIX TRANSCRIPTION FACTOR ASIL2"/>
    <property type="match status" value="1"/>
</dbReference>
<dbReference type="PANTHER" id="PTHR31307:SF43">
    <property type="entry name" value="TRIHELIX TRANSCRIPTION FACTOR ASIL2-LIKE"/>
    <property type="match status" value="1"/>
</dbReference>
<name>A0AA38SVU2_9ASTR</name>
<evidence type="ECO:0000313" key="4">
    <source>
        <dbReference type="EMBL" id="KAJ9549613.1"/>
    </source>
</evidence>
<feature type="domain" description="MADF" evidence="3">
    <location>
        <begin position="13"/>
        <end position="123"/>
    </location>
</feature>
<dbReference type="InterPro" id="IPR001005">
    <property type="entry name" value="SANT/Myb"/>
</dbReference>
<keyword evidence="5" id="KW-1185">Reference proteome</keyword>
<protein>
    <recommendedName>
        <fullName evidence="6">Myb-like domain-containing protein</fullName>
    </recommendedName>
</protein>
<accession>A0AA38SVU2</accession>
<evidence type="ECO:0000313" key="5">
    <source>
        <dbReference type="Proteomes" id="UP001172457"/>
    </source>
</evidence>
<dbReference type="PROSITE" id="PS50090">
    <property type="entry name" value="MYB_LIKE"/>
    <property type="match status" value="1"/>
</dbReference>
<reference evidence="4" key="1">
    <citation type="submission" date="2023-03" db="EMBL/GenBank/DDBJ databases">
        <title>Chromosome-scale reference genome and RAD-based genetic map of yellow starthistle (Centaurea solstitialis) reveal putative structural variation and QTLs associated with invader traits.</title>
        <authorList>
            <person name="Reatini B."/>
            <person name="Cang F.A."/>
            <person name="Jiang Q."/>
            <person name="Mckibben M.T.W."/>
            <person name="Barker M.S."/>
            <person name="Rieseberg L.H."/>
            <person name="Dlugosch K.M."/>
        </authorList>
    </citation>
    <scope>NUCLEOTIDE SEQUENCE</scope>
    <source>
        <strain evidence="4">CAN-66</strain>
        <tissue evidence="4">Leaf</tissue>
    </source>
</reference>
<evidence type="ECO:0000259" key="3">
    <source>
        <dbReference type="PROSITE" id="PS51029"/>
    </source>
</evidence>
<dbReference type="InterPro" id="IPR044823">
    <property type="entry name" value="ASIL1/2-like"/>
</dbReference>
<feature type="domain" description="Myb-like" evidence="2">
    <location>
        <begin position="25"/>
        <end position="85"/>
    </location>
</feature>
<evidence type="ECO:0000256" key="1">
    <source>
        <dbReference type="SAM" id="MobiDB-lite"/>
    </source>
</evidence>
<dbReference type="InterPro" id="IPR006578">
    <property type="entry name" value="MADF-dom"/>
</dbReference>
<dbReference type="Gene3D" id="1.10.10.60">
    <property type="entry name" value="Homeodomain-like"/>
    <property type="match status" value="1"/>
</dbReference>
<dbReference type="PROSITE" id="PS51029">
    <property type="entry name" value="MADF"/>
    <property type="match status" value="1"/>
</dbReference>
<organism evidence="4 5">
    <name type="scientific">Centaurea solstitialis</name>
    <name type="common">yellow star-thistle</name>
    <dbReference type="NCBI Taxonomy" id="347529"/>
    <lineage>
        <taxon>Eukaryota</taxon>
        <taxon>Viridiplantae</taxon>
        <taxon>Streptophyta</taxon>
        <taxon>Embryophyta</taxon>
        <taxon>Tracheophyta</taxon>
        <taxon>Spermatophyta</taxon>
        <taxon>Magnoliopsida</taxon>
        <taxon>eudicotyledons</taxon>
        <taxon>Gunneridae</taxon>
        <taxon>Pentapetalae</taxon>
        <taxon>asterids</taxon>
        <taxon>campanulids</taxon>
        <taxon>Asterales</taxon>
        <taxon>Asteraceae</taxon>
        <taxon>Carduoideae</taxon>
        <taxon>Cardueae</taxon>
        <taxon>Centaureinae</taxon>
        <taxon>Centaurea</taxon>
    </lineage>
</organism>
<dbReference type="SMART" id="SM00595">
    <property type="entry name" value="MADF"/>
    <property type="match status" value="1"/>
</dbReference>
<dbReference type="EMBL" id="JARYMX010000005">
    <property type="protein sequence ID" value="KAJ9549613.1"/>
    <property type="molecule type" value="Genomic_DNA"/>
</dbReference>